<reference evidence="2" key="1">
    <citation type="submission" date="2023-04" db="EMBL/GenBank/DDBJ databases">
        <title>Black Yeasts Isolated from many extreme environments.</title>
        <authorList>
            <person name="Coleine C."/>
            <person name="Stajich J.E."/>
            <person name="Selbmann L."/>
        </authorList>
    </citation>
    <scope>NUCLEOTIDE SEQUENCE</scope>
    <source>
        <strain evidence="2">CCFEE 5312</strain>
    </source>
</reference>
<comment type="caution">
    <text evidence="2">The sequence shown here is derived from an EMBL/GenBank/DDBJ whole genome shotgun (WGS) entry which is preliminary data.</text>
</comment>
<proteinExistence type="predicted"/>
<protein>
    <submittedName>
        <fullName evidence="2">Uncharacterized protein</fullName>
    </submittedName>
</protein>
<evidence type="ECO:0000256" key="1">
    <source>
        <dbReference type="SAM" id="MobiDB-lite"/>
    </source>
</evidence>
<accession>A0AAJ0D9D4</accession>
<evidence type="ECO:0000313" key="2">
    <source>
        <dbReference type="EMBL" id="KAK3045592.1"/>
    </source>
</evidence>
<sequence>MKLSRHPREHAMTALHPSNPYYNIARSREVSTAESTDVLLHSTNSTPTSTTRPDVPRSASIAKSAPAIPPSQTDAPSALRKASTGIVEPRVVTYRTRSIGGPFGAVYFEREVDTSPPNDDEIIIVTVRVSDPFRRASIEGNAELPARPRKRSFIKRVSTRVSGPTDGCRYTALKMPRKDYKKYFAKDRNGFYAGTEPERDWSDLELQQVFGRFQEMPLRSIPGGDEFGEGSSSNRLDGTDAVGGAQIAPAPEQLNASPVEVRGDTGSLDQMRSWGGFDGAGRRESLI</sequence>
<keyword evidence="3" id="KW-1185">Reference proteome</keyword>
<gene>
    <name evidence="2" type="ORF">LTR09_012838</name>
</gene>
<feature type="compositionally biased region" description="Low complexity" evidence="1">
    <location>
        <begin position="42"/>
        <end position="66"/>
    </location>
</feature>
<name>A0AAJ0D9D4_9PEZI</name>
<dbReference type="AlphaFoldDB" id="A0AAJ0D9D4"/>
<feature type="region of interest" description="Disordered" evidence="1">
    <location>
        <begin position="33"/>
        <end position="81"/>
    </location>
</feature>
<evidence type="ECO:0000313" key="3">
    <source>
        <dbReference type="Proteomes" id="UP001271007"/>
    </source>
</evidence>
<dbReference type="Proteomes" id="UP001271007">
    <property type="component" value="Unassembled WGS sequence"/>
</dbReference>
<dbReference type="EMBL" id="JAWDJX010000190">
    <property type="protein sequence ID" value="KAK3045592.1"/>
    <property type="molecule type" value="Genomic_DNA"/>
</dbReference>
<feature type="region of interest" description="Disordered" evidence="1">
    <location>
        <begin position="220"/>
        <end position="287"/>
    </location>
</feature>
<organism evidence="2 3">
    <name type="scientific">Extremus antarcticus</name>
    <dbReference type="NCBI Taxonomy" id="702011"/>
    <lineage>
        <taxon>Eukaryota</taxon>
        <taxon>Fungi</taxon>
        <taxon>Dikarya</taxon>
        <taxon>Ascomycota</taxon>
        <taxon>Pezizomycotina</taxon>
        <taxon>Dothideomycetes</taxon>
        <taxon>Dothideomycetidae</taxon>
        <taxon>Mycosphaerellales</taxon>
        <taxon>Extremaceae</taxon>
        <taxon>Extremus</taxon>
    </lineage>
</organism>